<feature type="transmembrane region" description="Helical" evidence="7">
    <location>
        <begin position="72"/>
        <end position="99"/>
    </location>
</feature>
<evidence type="ECO:0000256" key="1">
    <source>
        <dbReference type="ARBA" id="ARBA00004370"/>
    </source>
</evidence>
<feature type="transmembrane region" description="Helical" evidence="7">
    <location>
        <begin position="120"/>
        <end position="143"/>
    </location>
</feature>
<dbReference type="PANTHER" id="PTHR48017">
    <property type="entry name" value="OS05G0424000 PROTEIN-RELATED"/>
    <property type="match status" value="1"/>
</dbReference>
<feature type="domain" description="Amino acid transporter transmembrane" evidence="8">
    <location>
        <begin position="43"/>
        <end position="446"/>
    </location>
</feature>
<keyword evidence="5 7" id="KW-1133">Transmembrane helix</keyword>
<feature type="transmembrane region" description="Helical" evidence="7">
    <location>
        <begin position="315"/>
        <end position="339"/>
    </location>
</feature>
<dbReference type="Pfam" id="PF01490">
    <property type="entry name" value="Aa_trans"/>
    <property type="match status" value="1"/>
</dbReference>
<dbReference type="AlphaFoldDB" id="A0A9D4U1A3"/>
<feature type="transmembrane region" description="Helical" evidence="7">
    <location>
        <begin position="394"/>
        <end position="415"/>
    </location>
</feature>
<evidence type="ECO:0000313" key="10">
    <source>
        <dbReference type="Proteomes" id="UP000886520"/>
    </source>
</evidence>
<organism evidence="9 10">
    <name type="scientific">Adiantum capillus-veneris</name>
    <name type="common">Maidenhair fern</name>
    <dbReference type="NCBI Taxonomy" id="13818"/>
    <lineage>
        <taxon>Eukaryota</taxon>
        <taxon>Viridiplantae</taxon>
        <taxon>Streptophyta</taxon>
        <taxon>Embryophyta</taxon>
        <taxon>Tracheophyta</taxon>
        <taxon>Polypodiopsida</taxon>
        <taxon>Polypodiidae</taxon>
        <taxon>Polypodiales</taxon>
        <taxon>Pteridineae</taxon>
        <taxon>Pteridaceae</taxon>
        <taxon>Vittarioideae</taxon>
        <taxon>Adiantum</taxon>
    </lineage>
</organism>
<evidence type="ECO:0000256" key="4">
    <source>
        <dbReference type="ARBA" id="ARBA00022970"/>
    </source>
</evidence>
<dbReference type="Proteomes" id="UP000886520">
    <property type="component" value="Chromosome 25"/>
</dbReference>
<evidence type="ECO:0000256" key="7">
    <source>
        <dbReference type="SAM" id="Phobius"/>
    </source>
</evidence>
<feature type="transmembrane region" description="Helical" evidence="7">
    <location>
        <begin position="427"/>
        <end position="447"/>
    </location>
</feature>
<evidence type="ECO:0000256" key="2">
    <source>
        <dbReference type="ARBA" id="ARBA00022448"/>
    </source>
</evidence>
<evidence type="ECO:0000313" key="9">
    <source>
        <dbReference type="EMBL" id="KAI5059674.1"/>
    </source>
</evidence>
<dbReference type="GO" id="GO:0016020">
    <property type="term" value="C:membrane"/>
    <property type="evidence" value="ECO:0007669"/>
    <property type="project" value="UniProtKB-SubCell"/>
</dbReference>
<feature type="transmembrane region" description="Helical" evidence="7">
    <location>
        <begin position="368"/>
        <end position="388"/>
    </location>
</feature>
<proteinExistence type="predicted"/>
<evidence type="ECO:0000256" key="5">
    <source>
        <dbReference type="ARBA" id="ARBA00022989"/>
    </source>
</evidence>
<evidence type="ECO:0000256" key="3">
    <source>
        <dbReference type="ARBA" id="ARBA00022692"/>
    </source>
</evidence>
<keyword evidence="10" id="KW-1185">Reference proteome</keyword>
<dbReference type="OrthoDB" id="40134at2759"/>
<keyword evidence="2" id="KW-0813">Transport</keyword>
<feature type="transmembrane region" description="Helical" evidence="7">
    <location>
        <begin position="163"/>
        <end position="181"/>
    </location>
</feature>
<keyword evidence="3 7" id="KW-0812">Transmembrane</keyword>
<name>A0A9D4U1A3_ADICA</name>
<comment type="caution">
    <text evidence="9">The sequence shown here is derived from an EMBL/GenBank/DDBJ whole genome shotgun (WGS) entry which is preliminary data.</text>
</comment>
<protein>
    <recommendedName>
        <fullName evidence="8">Amino acid transporter transmembrane domain-containing protein</fullName>
    </recommendedName>
</protein>
<feature type="transmembrane region" description="Helical" evidence="7">
    <location>
        <begin position="274"/>
        <end position="295"/>
    </location>
</feature>
<evidence type="ECO:0000259" key="8">
    <source>
        <dbReference type="Pfam" id="PF01490"/>
    </source>
</evidence>
<gene>
    <name evidence="9" type="ORF">GOP47_0025993</name>
</gene>
<reference evidence="9" key="1">
    <citation type="submission" date="2021-01" db="EMBL/GenBank/DDBJ databases">
        <title>Adiantum capillus-veneris genome.</title>
        <authorList>
            <person name="Fang Y."/>
            <person name="Liao Q."/>
        </authorList>
    </citation>
    <scope>NUCLEOTIDE SEQUENCE</scope>
    <source>
        <strain evidence="9">H3</strain>
        <tissue evidence="9">Leaf</tissue>
    </source>
</reference>
<evidence type="ECO:0000256" key="6">
    <source>
        <dbReference type="ARBA" id="ARBA00023136"/>
    </source>
</evidence>
<keyword evidence="6 7" id="KW-0472">Membrane</keyword>
<dbReference type="InterPro" id="IPR013057">
    <property type="entry name" value="AA_transpt_TM"/>
</dbReference>
<accession>A0A9D4U1A3</accession>
<feature type="transmembrane region" description="Helical" evidence="7">
    <location>
        <begin position="193"/>
        <end position="215"/>
    </location>
</feature>
<dbReference type="EMBL" id="JABFUD020000025">
    <property type="protein sequence ID" value="KAI5059674.1"/>
    <property type="molecule type" value="Genomic_DNA"/>
</dbReference>
<comment type="subcellular location">
    <subcellularLocation>
        <location evidence="1">Membrane</location>
    </subcellularLocation>
</comment>
<keyword evidence="4" id="KW-0029">Amino-acid transport</keyword>
<sequence length="463" mass="50215">MGEARSVLPLQVDLDGNTSYGDVPADKQHAVDDAGALFVLESKGSWLHAGYHLTTSIAAPALLSLPSAFAGLGWVAGVLILFVDAALTFYGYCLLSRVLEQLASVGRRHIRFRDLAQDVLGRRWSLFTVAPVQFCVCFGAVIGCTVLGGQSMKFIYSIYHSNGSLRLHDFIIFFGLMMMLLSQMPSFHSLRYINLLSLLMCLGYSACAVGGSIYAGHRHSTNKDYSIEGGKASKIFGAFNSFAIIATTYGNGIIPEIQATLAPPVAGKMFKGLCICYTVVASTFFSVAVSGYWAFGKQSLGNLLSNLAPSGQPALVPNWLIILANMLVLLQLLAVALVYSQPTFEMLEGKASNAKEGRFSARNFLPRLVLRGSFVAIATFIAAMLPFFGDINALIGAFGFLPLDFIFPMIFYNIVFKPSHRSVVFRFNTLIAFAFVLACIIGCIAAVRQIALDANNYKLFANL</sequence>
<dbReference type="GO" id="GO:0006865">
    <property type="term" value="P:amino acid transport"/>
    <property type="evidence" value="ECO:0007669"/>
    <property type="project" value="UniProtKB-KW"/>
</dbReference>